<feature type="transmembrane region" description="Helical" evidence="6">
    <location>
        <begin position="42"/>
        <end position="59"/>
    </location>
</feature>
<dbReference type="PANTHER" id="PTHR10283">
    <property type="entry name" value="SOLUTE CARRIER FAMILY 13 MEMBER"/>
    <property type="match status" value="1"/>
</dbReference>
<feature type="transmembrane region" description="Helical" evidence="6">
    <location>
        <begin position="344"/>
        <end position="360"/>
    </location>
</feature>
<evidence type="ECO:0000256" key="4">
    <source>
        <dbReference type="ARBA" id="ARBA00023136"/>
    </source>
</evidence>
<dbReference type="AlphaFoldDB" id="A0A7I8KKH3"/>
<keyword evidence="8" id="KW-1185">Reference proteome</keyword>
<proteinExistence type="predicted"/>
<feature type="transmembrane region" description="Helical" evidence="6">
    <location>
        <begin position="503"/>
        <end position="525"/>
    </location>
</feature>
<evidence type="ECO:0000256" key="1">
    <source>
        <dbReference type="ARBA" id="ARBA00004141"/>
    </source>
</evidence>
<dbReference type="CDD" id="cd01115">
    <property type="entry name" value="SLC13_permease"/>
    <property type="match status" value="1"/>
</dbReference>
<feature type="transmembrane region" description="Helical" evidence="6">
    <location>
        <begin position="419"/>
        <end position="436"/>
    </location>
</feature>
<dbReference type="Proteomes" id="UP000663760">
    <property type="component" value="Chromosome 6"/>
</dbReference>
<protein>
    <submittedName>
        <fullName evidence="7">Uncharacterized protein</fullName>
    </submittedName>
</protein>
<sequence>MKDQSISDGDGGDGGDGEPLLPLQAAAPPPGSPSQPALRGNYLWILLGPAACAVVRLVVVVDGKPMARDVLAALAWIFVWWLTNAVPMPVTSLAPLFLFPLFGIATAEEVAKSYMDDIISLVLGTFILAIAVEHYNIHRRLALNISLAFYGGDAMNAPLLLLGICSTTAFVSMWMHNTAATMLMMPVAMGILQRLPAAGGHQDVIRFSKAVVLGVVYSATIGGMSTVTGTGANLLLVGIWRSYFPAAKPIGFSTWFFFGFPLALLIFFCLWGILCYFYCSKSSSDVLSSHMDKTHLKRELENLGPMVFAEKAVLIVFSTLVLLWMTRSLTDEVPGWGTLFKGNVGDGTVSVMMATLLFVIPSKKMPGEKLMDWKKCERLPWNIVLLLGAGFAIGDGVHRSGLADTLSAWLGFVKTTPRAVIPLLVALVSSTITEFTSDNSTTILVVPLLIELAKAMGAHPLLLMVPGGVGSQFAFLLPTGTPSNIIALATGRIEIMDMVKTGLPLKVAALGALSLLMPTLGASVFGTNWNI</sequence>
<evidence type="ECO:0000313" key="7">
    <source>
        <dbReference type="EMBL" id="CAA7397952.1"/>
    </source>
</evidence>
<accession>A0A7I8KKH3</accession>
<feature type="transmembrane region" description="Helical" evidence="6">
    <location>
        <begin position="381"/>
        <end position="399"/>
    </location>
</feature>
<dbReference type="GO" id="GO:0015140">
    <property type="term" value="F:malate transmembrane transporter activity"/>
    <property type="evidence" value="ECO:0007669"/>
    <property type="project" value="UniProtKB-ARBA"/>
</dbReference>
<keyword evidence="4 6" id="KW-0472">Membrane</keyword>
<dbReference type="Pfam" id="PF00939">
    <property type="entry name" value="Na_sulph_symp"/>
    <property type="match status" value="1"/>
</dbReference>
<feature type="transmembrane region" description="Helical" evidence="6">
    <location>
        <begin position="255"/>
        <end position="279"/>
    </location>
</feature>
<evidence type="ECO:0000313" key="8">
    <source>
        <dbReference type="Proteomes" id="UP000663760"/>
    </source>
</evidence>
<feature type="transmembrane region" description="Helical" evidence="6">
    <location>
        <begin position="118"/>
        <end position="137"/>
    </location>
</feature>
<evidence type="ECO:0000256" key="5">
    <source>
        <dbReference type="SAM" id="MobiDB-lite"/>
    </source>
</evidence>
<organism evidence="7 8">
    <name type="scientific">Spirodela intermedia</name>
    <name type="common">Intermediate duckweed</name>
    <dbReference type="NCBI Taxonomy" id="51605"/>
    <lineage>
        <taxon>Eukaryota</taxon>
        <taxon>Viridiplantae</taxon>
        <taxon>Streptophyta</taxon>
        <taxon>Embryophyta</taxon>
        <taxon>Tracheophyta</taxon>
        <taxon>Spermatophyta</taxon>
        <taxon>Magnoliopsida</taxon>
        <taxon>Liliopsida</taxon>
        <taxon>Araceae</taxon>
        <taxon>Lemnoideae</taxon>
        <taxon>Spirodela</taxon>
    </lineage>
</organism>
<gene>
    <name evidence="7" type="ORF">SI8410_06008617</name>
</gene>
<evidence type="ECO:0000256" key="2">
    <source>
        <dbReference type="ARBA" id="ARBA00022692"/>
    </source>
</evidence>
<feature type="transmembrane region" description="Helical" evidence="6">
    <location>
        <begin position="157"/>
        <end position="175"/>
    </location>
</feature>
<feature type="transmembrane region" description="Helical" evidence="6">
    <location>
        <begin position="443"/>
        <end position="463"/>
    </location>
</feature>
<feature type="transmembrane region" description="Helical" evidence="6">
    <location>
        <begin position="300"/>
        <end position="324"/>
    </location>
</feature>
<dbReference type="EMBL" id="LR746269">
    <property type="protein sequence ID" value="CAA7397952.1"/>
    <property type="molecule type" value="Genomic_DNA"/>
</dbReference>
<feature type="transmembrane region" description="Helical" evidence="6">
    <location>
        <begin position="210"/>
        <end position="235"/>
    </location>
</feature>
<keyword evidence="3 6" id="KW-1133">Transmembrane helix</keyword>
<dbReference type="PANTHER" id="PTHR10283:SF82">
    <property type="entry name" value="SOLUTE CARRIER FAMILY 13 MEMBER 2"/>
    <property type="match status" value="1"/>
</dbReference>
<feature type="region of interest" description="Disordered" evidence="5">
    <location>
        <begin position="1"/>
        <end position="34"/>
    </location>
</feature>
<dbReference type="NCBIfam" id="TIGR00785">
    <property type="entry name" value="dass"/>
    <property type="match status" value="1"/>
</dbReference>
<reference evidence="7" key="1">
    <citation type="submission" date="2020-02" db="EMBL/GenBank/DDBJ databases">
        <authorList>
            <person name="Scholz U."/>
            <person name="Mascher M."/>
            <person name="Fiebig A."/>
        </authorList>
    </citation>
    <scope>NUCLEOTIDE SEQUENCE</scope>
</reference>
<dbReference type="InterPro" id="IPR001898">
    <property type="entry name" value="SLC13A/DASS"/>
</dbReference>
<dbReference type="OrthoDB" id="6493944at2759"/>
<comment type="subcellular location">
    <subcellularLocation>
        <location evidence="1">Membrane</location>
        <topology evidence="1">Multi-pass membrane protein</topology>
    </subcellularLocation>
</comment>
<evidence type="ECO:0000256" key="6">
    <source>
        <dbReference type="SAM" id="Phobius"/>
    </source>
</evidence>
<dbReference type="GO" id="GO:0005886">
    <property type="term" value="C:plasma membrane"/>
    <property type="evidence" value="ECO:0007669"/>
    <property type="project" value="TreeGrafter"/>
</dbReference>
<name>A0A7I8KKH3_SPIIN</name>
<evidence type="ECO:0000256" key="3">
    <source>
        <dbReference type="ARBA" id="ARBA00022989"/>
    </source>
</evidence>
<keyword evidence="2 6" id="KW-0812">Transmembrane</keyword>